<dbReference type="InterPro" id="IPR010102">
    <property type="entry name" value="Succ_semiAld_DH"/>
</dbReference>
<dbReference type="EC" id="1.2.1.16" evidence="6"/>
<evidence type="ECO:0000256" key="1">
    <source>
        <dbReference type="ARBA" id="ARBA00009986"/>
    </source>
</evidence>
<dbReference type="Gene3D" id="3.40.309.10">
    <property type="entry name" value="Aldehyde Dehydrogenase, Chain A, domain 2"/>
    <property type="match status" value="1"/>
</dbReference>
<comment type="similarity">
    <text evidence="1 4">Belongs to the aldehyde dehydrogenase family.</text>
</comment>
<feature type="active site" evidence="3">
    <location>
        <position position="256"/>
    </location>
</feature>
<evidence type="ECO:0000313" key="7">
    <source>
        <dbReference type="Proteomes" id="UP000218767"/>
    </source>
</evidence>
<dbReference type="NCBIfam" id="TIGR01780">
    <property type="entry name" value="SSADH"/>
    <property type="match status" value="1"/>
</dbReference>
<dbReference type="InterPro" id="IPR015590">
    <property type="entry name" value="Aldehyde_DH_dom"/>
</dbReference>
<dbReference type="InterPro" id="IPR016161">
    <property type="entry name" value="Ald_DH/histidinol_DH"/>
</dbReference>
<dbReference type="SUPFAM" id="SSF53720">
    <property type="entry name" value="ALDH-like"/>
    <property type="match status" value="1"/>
</dbReference>
<dbReference type="Proteomes" id="UP000218767">
    <property type="component" value="Unassembled WGS sequence"/>
</dbReference>
<dbReference type="InterPro" id="IPR016160">
    <property type="entry name" value="Ald_DH_CS_CYS"/>
</dbReference>
<dbReference type="InterPro" id="IPR029510">
    <property type="entry name" value="Ald_DH_CS_GLU"/>
</dbReference>
<dbReference type="GO" id="GO:0009450">
    <property type="term" value="P:gamma-aminobutyric acid catabolic process"/>
    <property type="evidence" value="ECO:0007669"/>
    <property type="project" value="InterPro"/>
</dbReference>
<dbReference type="Pfam" id="PF00171">
    <property type="entry name" value="Aldedh"/>
    <property type="match status" value="1"/>
</dbReference>
<keyword evidence="2 4" id="KW-0560">Oxidoreductase</keyword>
<comment type="caution">
    <text evidence="6">The sequence shown here is derived from an EMBL/GenBank/DDBJ whole genome shotgun (WGS) entry which is preliminary data.</text>
</comment>
<accession>A0A2A4XEK9</accession>
<dbReference type="PANTHER" id="PTHR43353:SF5">
    <property type="entry name" value="SUCCINATE-SEMIALDEHYDE DEHYDROGENASE, MITOCHONDRIAL"/>
    <property type="match status" value="1"/>
</dbReference>
<evidence type="ECO:0000256" key="4">
    <source>
        <dbReference type="RuleBase" id="RU003345"/>
    </source>
</evidence>
<dbReference type="PROSITE" id="PS00687">
    <property type="entry name" value="ALDEHYDE_DEHYDR_GLU"/>
    <property type="match status" value="1"/>
</dbReference>
<evidence type="ECO:0000256" key="2">
    <source>
        <dbReference type="ARBA" id="ARBA00023002"/>
    </source>
</evidence>
<dbReference type="InterPro" id="IPR016162">
    <property type="entry name" value="Ald_DH_N"/>
</dbReference>
<dbReference type="FunFam" id="3.40.309.10:FF:000004">
    <property type="entry name" value="Succinate-semialdehyde dehydrogenase I"/>
    <property type="match status" value="1"/>
</dbReference>
<name>A0A2A4XEK9_9GAMM</name>
<proteinExistence type="inferred from homology"/>
<feature type="domain" description="Aldehyde dehydrogenase" evidence="5">
    <location>
        <begin position="20"/>
        <end position="477"/>
    </location>
</feature>
<dbReference type="FunFam" id="3.40.605.10:FF:000005">
    <property type="entry name" value="Succinate-semialdehyde dehydrogenase I"/>
    <property type="match status" value="1"/>
</dbReference>
<dbReference type="PROSITE" id="PS00070">
    <property type="entry name" value="ALDEHYDE_DEHYDR_CYS"/>
    <property type="match status" value="1"/>
</dbReference>
<dbReference type="EMBL" id="NVUL01000009">
    <property type="protein sequence ID" value="PCI80589.1"/>
    <property type="molecule type" value="Genomic_DNA"/>
</dbReference>
<evidence type="ECO:0000256" key="3">
    <source>
        <dbReference type="PROSITE-ProRule" id="PRU10007"/>
    </source>
</evidence>
<dbReference type="InterPro" id="IPR016163">
    <property type="entry name" value="Ald_DH_C"/>
</dbReference>
<protein>
    <submittedName>
        <fullName evidence="6">Succinate-semialdehyde dehydrogenase (NADP(+))</fullName>
        <ecNumber evidence="6">1.2.1.16</ecNumber>
    </submittedName>
</protein>
<dbReference type="Gene3D" id="3.40.605.10">
    <property type="entry name" value="Aldehyde Dehydrogenase, Chain A, domain 1"/>
    <property type="match status" value="1"/>
</dbReference>
<reference evidence="7" key="1">
    <citation type="submission" date="2017-08" db="EMBL/GenBank/DDBJ databases">
        <title>A dynamic microbial community with high functional redundancy inhabits the cold, oxic subseafloor aquifer.</title>
        <authorList>
            <person name="Tully B.J."/>
            <person name="Wheat C.G."/>
            <person name="Glazer B.T."/>
            <person name="Huber J.A."/>
        </authorList>
    </citation>
    <scope>NUCLEOTIDE SEQUENCE [LARGE SCALE GENOMIC DNA]</scope>
</reference>
<dbReference type="InterPro" id="IPR050740">
    <property type="entry name" value="Aldehyde_DH_Superfamily"/>
</dbReference>
<dbReference type="GO" id="GO:0004777">
    <property type="term" value="F:succinate-semialdehyde dehydrogenase (NAD+) activity"/>
    <property type="evidence" value="ECO:0007669"/>
    <property type="project" value="TreeGrafter"/>
</dbReference>
<evidence type="ECO:0000259" key="5">
    <source>
        <dbReference type="Pfam" id="PF00171"/>
    </source>
</evidence>
<organism evidence="6 7">
    <name type="scientific">SAR86 cluster bacterium</name>
    <dbReference type="NCBI Taxonomy" id="2030880"/>
    <lineage>
        <taxon>Bacteria</taxon>
        <taxon>Pseudomonadati</taxon>
        <taxon>Pseudomonadota</taxon>
        <taxon>Gammaproteobacteria</taxon>
        <taxon>SAR86 cluster</taxon>
    </lineage>
</organism>
<dbReference type="CDD" id="cd07103">
    <property type="entry name" value="ALDH_F5_SSADH_GabD"/>
    <property type="match status" value="1"/>
</dbReference>
<gene>
    <name evidence="6" type="primary">gabD</name>
    <name evidence="6" type="ORF">COB20_02865</name>
</gene>
<dbReference type="AlphaFoldDB" id="A0A2A4XEK9"/>
<dbReference type="PANTHER" id="PTHR43353">
    <property type="entry name" value="SUCCINATE-SEMIALDEHYDE DEHYDROGENASE, MITOCHONDRIAL"/>
    <property type="match status" value="1"/>
</dbReference>
<evidence type="ECO:0000313" key="6">
    <source>
        <dbReference type="EMBL" id="PCI80589.1"/>
    </source>
</evidence>
<sequence>MIKLEDPTLFRTENYVNGKWVGGSGGHIEVVNPANGTLIAKTVDGNAIDARNAVEAAAAAFKSWSKMPAKERASYLRKWHDLILENADDLGALMTAEQGKPLAEAIGEVKYGAGFIEFYAEECKRVMGDIIPTVANDRRLQVYKQPIGVVGCITPWNFPNAMITRKAAPAMAAGCTVVIKPDAGTPLSALALCELAQRAGIPAGVLNVVVGSDAQAIGEVLTQHKKIGKFTFTGSTAVGKILMAQCASTVKKISLELGGNAPFIVFDDANIDEAVTHCIATKFRNCGQTCVCTNRIFVHETIAKEFTDKLQKNIASLKVADGFEEGAEIGPLINAQALEKMDSLLADAVNKGAKVLLGGARHELGQNFFQPTLLNNISDSMRLANEEIFGPIAAVQTFTTEDEVVEKANATEYGLAAYFFTRDVGRVMRVSEDLEYGIVCSNSGVFSTEVAPFGGWKQSGIGSEGGKEGIADFYETKFHSLGGV</sequence>